<dbReference type="Proteomes" id="UP001286313">
    <property type="component" value="Unassembled WGS sequence"/>
</dbReference>
<name>A0AAE1KZI6_PETCI</name>
<gene>
    <name evidence="1" type="ORF">Pcinc_006479</name>
</gene>
<proteinExistence type="predicted"/>
<comment type="caution">
    <text evidence="1">The sequence shown here is derived from an EMBL/GenBank/DDBJ whole genome shotgun (WGS) entry which is preliminary data.</text>
</comment>
<protein>
    <submittedName>
        <fullName evidence="1">Uncharacterized protein</fullName>
    </submittedName>
</protein>
<dbReference type="EMBL" id="JAWQEG010000481">
    <property type="protein sequence ID" value="KAK3889507.1"/>
    <property type="molecule type" value="Genomic_DNA"/>
</dbReference>
<accession>A0AAE1KZI6</accession>
<organism evidence="1 2">
    <name type="scientific">Petrolisthes cinctipes</name>
    <name type="common">Flat porcelain crab</name>
    <dbReference type="NCBI Taxonomy" id="88211"/>
    <lineage>
        <taxon>Eukaryota</taxon>
        <taxon>Metazoa</taxon>
        <taxon>Ecdysozoa</taxon>
        <taxon>Arthropoda</taxon>
        <taxon>Crustacea</taxon>
        <taxon>Multicrustacea</taxon>
        <taxon>Malacostraca</taxon>
        <taxon>Eumalacostraca</taxon>
        <taxon>Eucarida</taxon>
        <taxon>Decapoda</taxon>
        <taxon>Pleocyemata</taxon>
        <taxon>Anomura</taxon>
        <taxon>Galatheoidea</taxon>
        <taxon>Porcellanidae</taxon>
        <taxon>Petrolisthes</taxon>
    </lineage>
</organism>
<dbReference type="AlphaFoldDB" id="A0AAE1KZI6"/>
<evidence type="ECO:0000313" key="1">
    <source>
        <dbReference type="EMBL" id="KAK3889507.1"/>
    </source>
</evidence>
<sequence>MEQVRGWVGVKARTGCLVLGWFIASLGPDDSRMSLRHPDNGRALLTAGRAQPDLLPTTTTSSLSVVVLVKLDIRCSHPRPSDYSDLRQANPQVLISAYRAGPVRGT</sequence>
<evidence type="ECO:0000313" key="2">
    <source>
        <dbReference type="Proteomes" id="UP001286313"/>
    </source>
</evidence>
<keyword evidence="2" id="KW-1185">Reference proteome</keyword>
<reference evidence="1" key="1">
    <citation type="submission" date="2023-10" db="EMBL/GenBank/DDBJ databases">
        <title>Genome assemblies of two species of porcelain crab, Petrolisthes cinctipes and Petrolisthes manimaculis (Anomura: Porcellanidae).</title>
        <authorList>
            <person name="Angst P."/>
        </authorList>
    </citation>
    <scope>NUCLEOTIDE SEQUENCE</scope>
    <source>
        <strain evidence="1">PB745_01</strain>
        <tissue evidence="1">Gill</tissue>
    </source>
</reference>